<evidence type="ECO:0000313" key="3">
    <source>
        <dbReference type="Proteomes" id="UP000189229"/>
    </source>
</evidence>
<dbReference type="EMBL" id="MVBM01000003">
    <property type="protein sequence ID" value="OOK76211.1"/>
    <property type="molecule type" value="Genomic_DNA"/>
</dbReference>
<feature type="region of interest" description="Disordered" evidence="1">
    <location>
        <begin position="1"/>
        <end position="22"/>
    </location>
</feature>
<feature type="compositionally biased region" description="Low complexity" evidence="1">
    <location>
        <begin position="1"/>
        <end position="12"/>
    </location>
</feature>
<organism evidence="2 3">
    <name type="scientific">Mycobacterium kansasii</name>
    <dbReference type="NCBI Taxonomy" id="1768"/>
    <lineage>
        <taxon>Bacteria</taxon>
        <taxon>Bacillati</taxon>
        <taxon>Actinomycetota</taxon>
        <taxon>Actinomycetes</taxon>
        <taxon>Mycobacteriales</taxon>
        <taxon>Mycobacteriaceae</taxon>
        <taxon>Mycobacterium</taxon>
    </lineage>
</organism>
<proteinExistence type="predicted"/>
<name>A0A1V3XCP4_MYCKA</name>
<gene>
    <name evidence="2" type="ORF">BZL30_3785</name>
</gene>
<reference evidence="2 3" key="1">
    <citation type="submission" date="2017-02" db="EMBL/GenBank/DDBJ databases">
        <title>Complete genome sequences of Mycobacterium kansasii strains isolated from rhesus macaques.</title>
        <authorList>
            <person name="Panda A."/>
            <person name="Nagaraj S."/>
            <person name="Zhao X."/>
            <person name="Tettelin H."/>
            <person name="Detolla L.J."/>
        </authorList>
    </citation>
    <scope>NUCLEOTIDE SEQUENCE [LARGE SCALE GENOMIC DNA]</scope>
    <source>
        <strain evidence="2 3">11-3813</strain>
    </source>
</reference>
<dbReference type="AlphaFoldDB" id="A0A1V3XCP4"/>
<sequence>MSWTPGGVVDLVGGPGPNTQEVNRHRYPLRIGAGFHSPLRVTVPSCKRAGSASG</sequence>
<accession>A0A1V3XCP4</accession>
<comment type="caution">
    <text evidence="2">The sequence shown here is derived from an EMBL/GenBank/DDBJ whole genome shotgun (WGS) entry which is preliminary data.</text>
</comment>
<dbReference type="Proteomes" id="UP000189229">
    <property type="component" value="Unassembled WGS sequence"/>
</dbReference>
<evidence type="ECO:0000313" key="2">
    <source>
        <dbReference type="EMBL" id="OOK76211.1"/>
    </source>
</evidence>
<protein>
    <submittedName>
        <fullName evidence="2">Uncharacterized protein</fullName>
    </submittedName>
</protein>
<evidence type="ECO:0000256" key="1">
    <source>
        <dbReference type="SAM" id="MobiDB-lite"/>
    </source>
</evidence>